<feature type="transmembrane region" description="Helical" evidence="7">
    <location>
        <begin position="202"/>
        <end position="221"/>
    </location>
</feature>
<feature type="transmembrane region" description="Helical" evidence="7">
    <location>
        <begin position="138"/>
        <end position="155"/>
    </location>
</feature>
<dbReference type="Gene3D" id="1.20.1080.10">
    <property type="entry name" value="Glycerol uptake facilitator protein"/>
    <property type="match status" value="2"/>
</dbReference>
<evidence type="ECO:0000256" key="4">
    <source>
        <dbReference type="ARBA" id="ARBA00022989"/>
    </source>
</evidence>
<dbReference type="GO" id="GO:0015250">
    <property type="term" value="F:water channel activity"/>
    <property type="evidence" value="ECO:0007669"/>
    <property type="project" value="TreeGrafter"/>
</dbReference>
<feature type="transmembrane region" description="Helical" evidence="7">
    <location>
        <begin position="390"/>
        <end position="412"/>
    </location>
</feature>
<feature type="transmembrane region" description="Helical" evidence="7">
    <location>
        <begin position="317"/>
        <end position="334"/>
    </location>
</feature>
<organism evidence="8 9">
    <name type="scientific">Anisodus acutangulus</name>
    <dbReference type="NCBI Taxonomy" id="402998"/>
    <lineage>
        <taxon>Eukaryota</taxon>
        <taxon>Viridiplantae</taxon>
        <taxon>Streptophyta</taxon>
        <taxon>Embryophyta</taxon>
        <taxon>Tracheophyta</taxon>
        <taxon>Spermatophyta</taxon>
        <taxon>Magnoliopsida</taxon>
        <taxon>eudicotyledons</taxon>
        <taxon>Gunneridae</taxon>
        <taxon>Pentapetalae</taxon>
        <taxon>asterids</taxon>
        <taxon>lamiids</taxon>
        <taxon>Solanales</taxon>
        <taxon>Solanaceae</taxon>
        <taxon>Solanoideae</taxon>
        <taxon>Hyoscyameae</taxon>
        <taxon>Anisodus</taxon>
    </lineage>
</organism>
<protein>
    <submittedName>
        <fullName evidence="8">Uncharacterized protein</fullName>
    </submittedName>
</protein>
<dbReference type="InterPro" id="IPR022357">
    <property type="entry name" value="MIP_CS"/>
</dbReference>
<feature type="transmembrane region" description="Helical" evidence="7">
    <location>
        <begin position="346"/>
        <end position="370"/>
    </location>
</feature>
<dbReference type="InterPro" id="IPR023271">
    <property type="entry name" value="Aquaporin-like"/>
</dbReference>
<keyword evidence="9" id="KW-1185">Reference proteome</keyword>
<name>A0A9Q1M5E4_9SOLA</name>
<feature type="transmembrane region" description="Helical" evidence="7">
    <location>
        <begin position="233"/>
        <end position="255"/>
    </location>
</feature>
<feature type="transmembrane region" description="Helical" evidence="7">
    <location>
        <begin position="101"/>
        <end position="118"/>
    </location>
</feature>
<sequence length="425" mass="45284">MPKITFGNFGEVTKHDALKAAVAEFICMITFVFPAEGCALLFSKMITDGGLASSMITASISHAFALFVAVSIGTNISGGHVSPAVTFGAFVGGHITFVRSILYWIAQLLGSVVAVYLLKFSTNGLEVSAHPPQLPWNAVLYEIIMTFILVYTYYATAFDPKRGNVGIISPIAIGLICGANILSGGALFGAAMNPAMAFCQAVISWTWTYHWVYWLGCALLFSKMITTGGPTAGLISASLSHGFALLAAVSVGANISGGHVNPAVTFGAFVGGHITFLRSILYWIAQLLGSVVSVYLLKFATNGLKVSAYPPALPWDAVIFEIVMTFLLVYTYYATAFDPKRGNMGIISPIAIGLIVTANILSGGTLFGAAMNPAIAFGQAVISSTWTHHWVYWLGNFVGATIAALVYQTIFIDNNTYEQLPITDY</sequence>
<evidence type="ECO:0000256" key="6">
    <source>
        <dbReference type="RuleBase" id="RU000477"/>
    </source>
</evidence>
<keyword evidence="3 6" id="KW-0812">Transmembrane</keyword>
<keyword evidence="5 7" id="KW-0472">Membrane</keyword>
<feature type="transmembrane region" description="Helical" evidence="7">
    <location>
        <begin position="167"/>
        <end position="190"/>
    </location>
</feature>
<evidence type="ECO:0000313" key="8">
    <source>
        <dbReference type="EMBL" id="KAJ8551405.1"/>
    </source>
</evidence>
<evidence type="ECO:0000256" key="1">
    <source>
        <dbReference type="ARBA" id="ARBA00004141"/>
    </source>
</evidence>
<dbReference type="PANTHER" id="PTHR45665:SF32">
    <property type="entry name" value="AQUAPORIN TIP1-3-LIKE"/>
    <property type="match status" value="1"/>
</dbReference>
<evidence type="ECO:0000313" key="9">
    <source>
        <dbReference type="Proteomes" id="UP001152561"/>
    </source>
</evidence>
<dbReference type="Proteomes" id="UP001152561">
    <property type="component" value="Unassembled WGS sequence"/>
</dbReference>
<evidence type="ECO:0000256" key="5">
    <source>
        <dbReference type="ARBA" id="ARBA00023136"/>
    </source>
</evidence>
<comment type="caution">
    <text evidence="8">The sequence shown here is derived from an EMBL/GenBank/DDBJ whole genome shotgun (WGS) entry which is preliminary data.</text>
</comment>
<keyword evidence="2 6" id="KW-0813">Transport</keyword>
<dbReference type="PANTHER" id="PTHR45665">
    <property type="entry name" value="AQUAPORIN-8"/>
    <property type="match status" value="1"/>
</dbReference>
<accession>A0A9Q1M5E4</accession>
<evidence type="ECO:0000256" key="2">
    <source>
        <dbReference type="ARBA" id="ARBA00022448"/>
    </source>
</evidence>
<keyword evidence="4 7" id="KW-1133">Transmembrane helix</keyword>
<reference evidence="9" key="1">
    <citation type="journal article" date="2023" name="Proc. Natl. Acad. Sci. U.S.A.">
        <title>Genomic and structural basis for evolution of tropane alkaloid biosynthesis.</title>
        <authorList>
            <person name="Wanga Y.-J."/>
            <person name="Taina T."/>
            <person name="Yua J.-Y."/>
            <person name="Lia J."/>
            <person name="Xua B."/>
            <person name="Chenc J."/>
            <person name="D'Auriad J.C."/>
            <person name="Huanga J.-P."/>
            <person name="Huanga S.-X."/>
        </authorList>
    </citation>
    <scope>NUCLEOTIDE SEQUENCE [LARGE SCALE GENOMIC DNA]</scope>
    <source>
        <strain evidence="9">cv. KIB-2019</strain>
    </source>
</reference>
<dbReference type="AlphaFoldDB" id="A0A9Q1M5E4"/>
<comment type="similarity">
    <text evidence="6">Belongs to the MIP/aquaporin (TC 1.A.8) family.</text>
</comment>
<evidence type="ECO:0000256" key="7">
    <source>
        <dbReference type="SAM" id="Phobius"/>
    </source>
</evidence>
<dbReference type="Pfam" id="PF00230">
    <property type="entry name" value="MIP"/>
    <property type="match status" value="2"/>
</dbReference>
<dbReference type="PROSITE" id="PS00221">
    <property type="entry name" value="MIP"/>
    <property type="match status" value="1"/>
</dbReference>
<dbReference type="InterPro" id="IPR000425">
    <property type="entry name" value="MIP"/>
</dbReference>
<gene>
    <name evidence="8" type="ORF">K7X08_000775</name>
</gene>
<dbReference type="InterPro" id="IPR034294">
    <property type="entry name" value="Aquaporin_transptr"/>
</dbReference>
<dbReference type="PRINTS" id="PR00783">
    <property type="entry name" value="MINTRINSICP"/>
</dbReference>
<dbReference type="OrthoDB" id="3222at2759"/>
<proteinExistence type="inferred from homology"/>
<feature type="transmembrane region" description="Helical" evidence="7">
    <location>
        <begin position="276"/>
        <end position="297"/>
    </location>
</feature>
<dbReference type="SUPFAM" id="SSF81338">
    <property type="entry name" value="Aquaporin-like"/>
    <property type="match status" value="2"/>
</dbReference>
<dbReference type="GO" id="GO:0016020">
    <property type="term" value="C:membrane"/>
    <property type="evidence" value="ECO:0007669"/>
    <property type="project" value="UniProtKB-SubCell"/>
</dbReference>
<evidence type="ECO:0000256" key="3">
    <source>
        <dbReference type="ARBA" id="ARBA00022692"/>
    </source>
</evidence>
<dbReference type="EMBL" id="JAJAGQ010000010">
    <property type="protein sequence ID" value="KAJ8551405.1"/>
    <property type="molecule type" value="Genomic_DNA"/>
</dbReference>
<comment type="subcellular location">
    <subcellularLocation>
        <location evidence="1">Membrane</location>
        <topology evidence="1">Multi-pass membrane protein</topology>
    </subcellularLocation>
</comment>
<feature type="transmembrane region" description="Helical" evidence="7">
    <location>
        <begin position="20"/>
        <end position="42"/>
    </location>
</feature>